<name>A0ABP0KAT9_9DINO</name>
<dbReference type="Proteomes" id="UP001642464">
    <property type="component" value="Unassembled WGS sequence"/>
</dbReference>
<accession>A0ABP0KAT9</accession>
<dbReference type="InterPro" id="IPR005821">
    <property type="entry name" value="Ion_trans_dom"/>
</dbReference>
<protein>
    <submittedName>
        <fullName evidence="1">Uncharacterized protein</fullName>
    </submittedName>
</protein>
<dbReference type="Pfam" id="PF00520">
    <property type="entry name" value="Ion_trans"/>
    <property type="match status" value="1"/>
</dbReference>
<dbReference type="PANTHER" id="PTHR43336:SF3">
    <property type="entry name" value="GUANYLATE CYCLASE DOMAIN-CONTAINING PROTEIN"/>
    <property type="match status" value="1"/>
</dbReference>
<reference evidence="1 2" key="1">
    <citation type="submission" date="2024-02" db="EMBL/GenBank/DDBJ databases">
        <authorList>
            <person name="Chen Y."/>
            <person name="Shah S."/>
            <person name="Dougan E. K."/>
            <person name="Thang M."/>
            <person name="Chan C."/>
        </authorList>
    </citation>
    <scope>NUCLEOTIDE SEQUENCE [LARGE SCALE GENOMIC DNA]</scope>
</reference>
<dbReference type="PANTHER" id="PTHR43336">
    <property type="entry name" value="OXYGEN SENSOR HISTIDINE KINASE RESPONSE REGULATOR DEVS/DOSS"/>
    <property type="match status" value="1"/>
</dbReference>
<gene>
    <name evidence="1" type="ORF">SCF082_LOCUS16393</name>
</gene>
<dbReference type="EMBL" id="CAXAMM010010668">
    <property type="protein sequence ID" value="CAK9023910.1"/>
    <property type="molecule type" value="Genomic_DNA"/>
</dbReference>
<organism evidence="1 2">
    <name type="scientific">Durusdinium trenchii</name>
    <dbReference type="NCBI Taxonomy" id="1381693"/>
    <lineage>
        <taxon>Eukaryota</taxon>
        <taxon>Sar</taxon>
        <taxon>Alveolata</taxon>
        <taxon>Dinophyceae</taxon>
        <taxon>Suessiales</taxon>
        <taxon>Symbiodiniaceae</taxon>
        <taxon>Durusdinium</taxon>
    </lineage>
</organism>
<evidence type="ECO:0000313" key="1">
    <source>
        <dbReference type="EMBL" id="CAK9023910.1"/>
    </source>
</evidence>
<sequence>METPPNTRNSGNSSRWRQSQASTGAQSSISSMASFEVPHNSTVRPRPSTASALDPNRASRRSSKPSKVEAKAPPPCYVRCASSLVENSTFISLTTLLTIYALTGDDFRIIFTQKPADEYFNAMVLICIAIFSFEIIISVMGKSDYWLGFFFILDVVSTVTLVLDLTWINDLLAGNGDSSSLRSGRTARIGAKAARMIRVLRLVRILKLYKAWHEADRERARRRREAAMRASRPDDDEWDEHDDEALADAEENEEKEAGQESTLGKKLSEMTTRRVIILILAMLLILPLLQVDDFTQAPFSAEYGADQVMESFKDWDASGSSSDRVRYQNSMLTYVYYHNWYAGKGFWQYCPYSQVPSCSNGFWGHLYFVGIRGSNLAEVAAKASKARLNLTVVESFDEASKARDQAVYNLGSLPSQAQEWLAAAWTNDCPIISQNLEYLKGVSIIAEEGEGVYYPVTCPQDLRVTESLRYSPVWQTRQAFSEWRFEFYFDVRLFNRETAIFSLATTGFVLVLLLAGSLMFSRDANRLIVNPVEQMIRRVKAIRDNPLIAMQMADDEFKLEELRKYRIKRQGCVSRVLPSAWRPVRGLDWTHEDGQQHLSGKGEFWALTKVRNQTQLRSVQHRPC</sequence>
<keyword evidence="2" id="KW-1185">Reference proteome</keyword>
<dbReference type="SUPFAM" id="SSF81324">
    <property type="entry name" value="Voltage-gated potassium channels"/>
    <property type="match status" value="1"/>
</dbReference>
<dbReference type="Gene3D" id="1.20.120.350">
    <property type="entry name" value="Voltage-gated potassium channels. Chain C"/>
    <property type="match status" value="1"/>
</dbReference>
<comment type="caution">
    <text evidence="1">The sequence shown here is derived from an EMBL/GenBank/DDBJ whole genome shotgun (WGS) entry which is preliminary data.</text>
</comment>
<proteinExistence type="predicted"/>
<dbReference type="InterPro" id="IPR027359">
    <property type="entry name" value="Volt_channel_dom_sf"/>
</dbReference>
<evidence type="ECO:0000313" key="2">
    <source>
        <dbReference type="Proteomes" id="UP001642464"/>
    </source>
</evidence>